<keyword evidence="1" id="KW-0805">Transcription regulation</keyword>
<evidence type="ECO:0000259" key="6">
    <source>
        <dbReference type="PROSITE" id="PS51005"/>
    </source>
</evidence>
<evidence type="ECO:0000256" key="4">
    <source>
        <dbReference type="ARBA" id="ARBA00023242"/>
    </source>
</evidence>
<feature type="region of interest" description="Disordered" evidence="5">
    <location>
        <begin position="263"/>
        <end position="341"/>
    </location>
</feature>
<evidence type="ECO:0000256" key="1">
    <source>
        <dbReference type="ARBA" id="ARBA00023015"/>
    </source>
</evidence>
<evidence type="ECO:0000256" key="2">
    <source>
        <dbReference type="ARBA" id="ARBA00023125"/>
    </source>
</evidence>
<reference evidence="7 8" key="2">
    <citation type="submission" date="2024-10" db="EMBL/GenBank/DDBJ databases">
        <authorList>
            <person name="Ryan C."/>
        </authorList>
    </citation>
    <scope>NUCLEOTIDE SEQUENCE [LARGE SCALE GENOMIC DNA]</scope>
</reference>
<dbReference type="Pfam" id="PF02365">
    <property type="entry name" value="NAM"/>
    <property type="match status" value="1"/>
</dbReference>
<keyword evidence="4" id="KW-0539">Nucleus</keyword>
<proteinExistence type="predicted"/>
<dbReference type="GO" id="GO:0003677">
    <property type="term" value="F:DNA binding"/>
    <property type="evidence" value="ECO:0007669"/>
    <property type="project" value="UniProtKB-KW"/>
</dbReference>
<evidence type="ECO:0000256" key="5">
    <source>
        <dbReference type="SAM" id="MobiDB-lite"/>
    </source>
</evidence>
<evidence type="ECO:0000313" key="8">
    <source>
        <dbReference type="Proteomes" id="UP001497457"/>
    </source>
</evidence>
<protein>
    <recommendedName>
        <fullName evidence="6">NAC domain-containing protein</fullName>
    </recommendedName>
</protein>
<feature type="compositionally biased region" description="Polar residues" evidence="5">
    <location>
        <begin position="426"/>
        <end position="437"/>
    </location>
</feature>
<dbReference type="SUPFAM" id="SSF101941">
    <property type="entry name" value="NAC domain"/>
    <property type="match status" value="1"/>
</dbReference>
<dbReference type="PROSITE" id="PS51005">
    <property type="entry name" value="NAC"/>
    <property type="match status" value="1"/>
</dbReference>
<name>A0ABC8W7X2_9POAL</name>
<keyword evidence="8" id="KW-1185">Reference proteome</keyword>
<gene>
    <name evidence="7" type="ORF">URODEC1_LOCUS10834</name>
</gene>
<dbReference type="InterPro" id="IPR036093">
    <property type="entry name" value="NAC_dom_sf"/>
</dbReference>
<feature type="region of interest" description="Disordered" evidence="5">
    <location>
        <begin position="87"/>
        <end position="153"/>
    </location>
</feature>
<keyword evidence="2" id="KW-0238">DNA-binding</keyword>
<reference evidence="8" key="1">
    <citation type="submission" date="2024-06" db="EMBL/GenBank/DDBJ databases">
        <authorList>
            <person name="Ryan C."/>
        </authorList>
    </citation>
    <scope>NUCLEOTIDE SEQUENCE [LARGE SCALE GENOMIC DNA]</scope>
</reference>
<feature type="domain" description="NAC" evidence="6">
    <location>
        <begin position="8"/>
        <end position="190"/>
    </location>
</feature>
<sequence length="540" mass="58007">MAGPFEGLPPGTYFNPTAEECVRDFLRPWIAGVRPATDRIITDVYIYSDSPAALVRGRAPGFSRGFEHKWLLLTHCIRISGGKGRGKARVKRDVATGGNWKVEQRSKGVAEKSSAEDDDEDPPGGDRRRTNGFYLPGPPPPPGGKQGKKDGGVKTPWLMEELTTEEDEAAAVTGWRGERAVCVFCKLYVSPRATDDERREIFGEDGVPADIYGHAKTLVAALPEDLFDAVAENFYAADAEGQGPPPPPRVLGCQPAAARRLLGHQQGQSATPPPPLRVLGHQQGQPAAPPPLRVPGHHRGHAAPPRGVPAQVHGHGGPRQIQGSLGFQRGQAAPRQIQAGPPPAQYHYVVDPYHQFQESSPGVAGFYNSQGAILYHAAPSFAHLDPQQQQGEEMIHSEKKPRLEYGSPPAQPQGGGGGSDSDMSSCVDQASTSQEQGGDTDADADAKAVFQEEGEAVLTPSPSQGIIPGTATGPPAEHADDAKVFADLVDLQGRQFVDDVPDFLRHDTFKPPFDDETQPTLPLGFDEFSLEELTKDMPDF</sequence>
<keyword evidence="3" id="KW-0804">Transcription</keyword>
<dbReference type="PANTHER" id="PTHR31719">
    <property type="entry name" value="NAC TRANSCRIPTION FACTOR 56"/>
    <property type="match status" value="1"/>
</dbReference>
<dbReference type="Proteomes" id="UP001497457">
    <property type="component" value="Chromosome 11b"/>
</dbReference>
<evidence type="ECO:0000256" key="3">
    <source>
        <dbReference type="ARBA" id="ARBA00023163"/>
    </source>
</evidence>
<dbReference type="AlphaFoldDB" id="A0ABC8W7X2"/>
<dbReference type="Gene3D" id="2.170.150.80">
    <property type="entry name" value="NAC domain"/>
    <property type="match status" value="1"/>
</dbReference>
<evidence type="ECO:0000313" key="7">
    <source>
        <dbReference type="EMBL" id="CAL4903937.1"/>
    </source>
</evidence>
<dbReference type="EMBL" id="OZ075121">
    <property type="protein sequence ID" value="CAL4903937.1"/>
    <property type="molecule type" value="Genomic_DNA"/>
</dbReference>
<accession>A0ABC8W7X2</accession>
<feature type="compositionally biased region" description="Basic and acidic residues" evidence="5">
    <location>
        <begin position="102"/>
        <end position="115"/>
    </location>
</feature>
<organism evidence="7 8">
    <name type="scientific">Urochloa decumbens</name>
    <dbReference type="NCBI Taxonomy" id="240449"/>
    <lineage>
        <taxon>Eukaryota</taxon>
        <taxon>Viridiplantae</taxon>
        <taxon>Streptophyta</taxon>
        <taxon>Embryophyta</taxon>
        <taxon>Tracheophyta</taxon>
        <taxon>Spermatophyta</taxon>
        <taxon>Magnoliopsida</taxon>
        <taxon>Liliopsida</taxon>
        <taxon>Poales</taxon>
        <taxon>Poaceae</taxon>
        <taxon>PACMAD clade</taxon>
        <taxon>Panicoideae</taxon>
        <taxon>Panicodae</taxon>
        <taxon>Paniceae</taxon>
        <taxon>Melinidinae</taxon>
        <taxon>Urochloa</taxon>
    </lineage>
</organism>
<dbReference type="PANTHER" id="PTHR31719:SF43">
    <property type="entry name" value="NAC TRANSCRIPTION FACTOR 56"/>
    <property type="match status" value="1"/>
</dbReference>
<feature type="region of interest" description="Disordered" evidence="5">
    <location>
        <begin position="402"/>
        <end position="478"/>
    </location>
</feature>
<dbReference type="InterPro" id="IPR003441">
    <property type="entry name" value="NAC-dom"/>
</dbReference>